<dbReference type="GO" id="GO:0016757">
    <property type="term" value="F:glycosyltransferase activity"/>
    <property type="evidence" value="ECO:0007669"/>
    <property type="project" value="UniProtKB-KW"/>
</dbReference>
<evidence type="ECO:0000256" key="2">
    <source>
        <dbReference type="ARBA" id="ARBA00022679"/>
    </source>
</evidence>
<keyword evidence="1" id="KW-0328">Glycosyltransferase</keyword>
<evidence type="ECO:0000259" key="3">
    <source>
        <dbReference type="Pfam" id="PF00535"/>
    </source>
</evidence>
<proteinExistence type="predicted"/>
<accession>A0A3N3S9V3</accession>
<sequence>MNQNLEKQIKLSIIIPFYNAKNTLRRAVDSVLTQGYPNIEILLIDDGSTDGSSDIGEKIANTESKVVCYHLENSGLSIARNFGVKEATGDLIGFLDSDDYFMPNCFNNVMKDYHMNYPDIIAFGLSKGKTLENADLFIPAQKIGCSSEEAIEQMFRSKAVDFYAWNKFFKRELFNHIVFPENKLYEDMVPMYEAFRTANKIDILPFSGIFYYQNNDSIVYQCFNSKQYDNVLQRKILVDQVKKDYPRLINLADARLIDGYLSTGFKITGKDLNKKENQKYYHQSKKEIKSMYPKIRSNPELSVAKKLALLLYLINPKTYFILYKKILKK</sequence>
<reference evidence="4 5" key="1">
    <citation type="submission" date="2018-10" db="EMBL/GenBank/DDBJ databases">
        <title>Genotypes and phenotypes of Enterococci isolated from broiler chickens.</title>
        <authorList>
            <person name="Muhammad A.R."/>
            <person name="Diarra M.S."/>
        </authorList>
    </citation>
    <scope>NUCLEOTIDE SEQUENCE [LARGE SCALE GENOMIC DNA]</scope>
    <source>
        <strain evidence="4 5">P7 C A21</strain>
    </source>
</reference>
<dbReference type="AlphaFoldDB" id="A0A3N3S9V3"/>
<dbReference type="CDD" id="cd00761">
    <property type="entry name" value="Glyco_tranf_GTA_type"/>
    <property type="match status" value="1"/>
</dbReference>
<protein>
    <submittedName>
        <fullName evidence="4">Glycosyltransferase family 2 protein</fullName>
    </submittedName>
</protein>
<dbReference type="EMBL" id="RKOR01000001">
    <property type="protein sequence ID" value="ROY54091.1"/>
    <property type="molecule type" value="Genomic_DNA"/>
</dbReference>
<evidence type="ECO:0000313" key="5">
    <source>
        <dbReference type="Proteomes" id="UP000275941"/>
    </source>
</evidence>
<gene>
    <name evidence="4" type="ORF">EGW70_00420</name>
</gene>
<dbReference type="Gene3D" id="3.90.550.10">
    <property type="entry name" value="Spore Coat Polysaccharide Biosynthesis Protein SpsA, Chain A"/>
    <property type="match status" value="1"/>
</dbReference>
<evidence type="ECO:0000256" key="1">
    <source>
        <dbReference type="ARBA" id="ARBA00022676"/>
    </source>
</evidence>
<dbReference type="SUPFAM" id="SSF53448">
    <property type="entry name" value="Nucleotide-diphospho-sugar transferases"/>
    <property type="match status" value="1"/>
</dbReference>
<feature type="domain" description="Glycosyltransferase 2-like" evidence="3">
    <location>
        <begin position="12"/>
        <end position="126"/>
    </location>
</feature>
<dbReference type="OrthoDB" id="396512at2"/>
<keyword evidence="2 4" id="KW-0808">Transferase</keyword>
<dbReference type="Proteomes" id="UP000275941">
    <property type="component" value="Unassembled WGS sequence"/>
</dbReference>
<dbReference type="InterPro" id="IPR029044">
    <property type="entry name" value="Nucleotide-diphossugar_trans"/>
</dbReference>
<comment type="caution">
    <text evidence="4">The sequence shown here is derived from an EMBL/GenBank/DDBJ whole genome shotgun (WGS) entry which is preliminary data.</text>
</comment>
<dbReference type="PANTHER" id="PTHR22916:SF51">
    <property type="entry name" value="GLYCOSYLTRANSFERASE EPSH-RELATED"/>
    <property type="match status" value="1"/>
</dbReference>
<dbReference type="Pfam" id="PF00535">
    <property type="entry name" value="Glycos_transf_2"/>
    <property type="match status" value="1"/>
</dbReference>
<dbReference type="PANTHER" id="PTHR22916">
    <property type="entry name" value="GLYCOSYLTRANSFERASE"/>
    <property type="match status" value="1"/>
</dbReference>
<dbReference type="InterPro" id="IPR001173">
    <property type="entry name" value="Glyco_trans_2-like"/>
</dbReference>
<name>A0A3N3S9V3_ENTFL</name>
<evidence type="ECO:0000313" key="4">
    <source>
        <dbReference type="EMBL" id="ROY54091.1"/>
    </source>
</evidence>
<organism evidence="4 5">
    <name type="scientific">Enterococcus faecalis</name>
    <name type="common">Streptococcus faecalis</name>
    <dbReference type="NCBI Taxonomy" id="1351"/>
    <lineage>
        <taxon>Bacteria</taxon>
        <taxon>Bacillati</taxon>
        <taxon>Bacillota</taxon>
        <taxon>Bacilli</taxon>
        <taxon>Lactobacillales</taxon>
        <taxon>Enterococcaceae</taxon>
        <taxon>Enterococcus</taxon>
    </lineage>
</organism>